<gene>
    <name evidence="3" type="ORF">V6W80_00755</name>
</gene>
<keyword evidence="3" id="KW-0328">Glycosyltransferase</keyword>
<reference evidence="3 4" key="1">
    <citation type="submission" date="2024-02" db="EMBL/GenBank/DDBJ databases">
        <title>The whole genome sequence of Pseudomonas benzopyrenica MLY92.</title>
        <authorList>
            <person name="Liu Y."/>
        </authorList>
    </citation>
    <scope>NUCLEOTIDE SEQUENCE [LARGE SCALE GENOMIC DNA]</scope>
    <source>
        <strain evidence="3 4">MLY92</strain>
    </source>
</reference>
<dbReference type="Proteomes" id="UP001372714">
    <property type="component" value="Chromosome"/>
</dbReference>
<accession>A0ABZ2FTH9</accession>
<dbReference type="EC" id="2.4.-.-" evidence="3"/>
<protein>
    <submittedName>
        <fullName evidence="3">Glycosyltransferase</fullName>
        <ecNumber evidence="3">2.4.-.-</ecNumber>
    </submittedName>
</protein>
<dbReference type="SUPFAM" id="SSF53756">
    <property type="entry name" value="UDP-Glycosyltransferase/glycogen phosphorylase"/>
    <property type="match status" value="2"/>
</dbReference>
<evidence type="ECO:0000313" key="3">
    <source>
        <dbReference type="EMBL" id="WWM66856.1"/>
    </source>
</evidence>
<keyword evidence="1 3" id="KW-0808">Transferase</keyword>
<dbReference type="RefSeq" id="WP_338545620.1">
    <property type="nucleotide sequence ID" value="NZ_CP145723.1"/>
</dbReference>
<dbReference type="PANTHER" id="PTHR46401">
    <property type="entry name" value="GLYCOSYLTRANSFERASE WBBK-RELATED"/>
    <property type="match status" value="1"/>
</dbReference>
<organism evidence="3 4">
    <name type="scientific">Pseudomonas benzopyrenica</name>
    <dbReference type="NCBI Taxonomy" id="2993566"/>
    <lineage>
        <taxon>Bacteria</taxon>
        <taxon>Pseudomonadati</taxon>
        <taxon>Pseudomonadota</taxon>
        <taxon>Gammaproteobacteria</taxon>
        <taxon>Pseudomonadales</taxon>
        <taxon>Pseudomonadaceae</taxon>
        <taxon>Pseudomonas</taxon>
    </lineage>
</organism>
<dbReference type="CDD" id="cd03801">
    <property type="entry name" value="GT4_PimA-like"/>
    <property type="match status" value="1"/>
</dbReference>
<evidence type="ECO:0000256" key="1">
    <source>
        <dbReference type="ARBA" id="ARBA00022679"/>
    </source>
</evidence>
<dbReference type="Gene3D" id="3.40.50.2000">
    <property type="entry name" value="Glycogen Phosphorylase B"/>
    <property type="match status" value="3"/>
</dbReference>
<keyword evidence="4" id="KW-1185">Reference proteome</keyword>
<proteinExistence type="predicted"/>
<dbReference type="EMBL" id="CP145723">
    <property type="protein sequence ID" value="WWM66856.1"/>
    <property type="molecule type" value="Genomic_DNA"/>
</dbReference>
<evidence type="ECO:0000259" key="2">
    <source>
        <dbReference type="Pfam" id="PF00534"/>
    </source>
</evidence>
<evidence type="ECO:0000313" key="4">
    <source>
        <dbReference type="Proteomes" id="UP001372714"/>
    </source>
</evidence>
<feature type="domain" description="Glycosyl transferase family 1" evidence="2">
    <location>
        <begin position="223"/>
        <end position="378"/>
    </location>
</feature>
<sequence>MRIVIDLQACQTPATRNRGIGRYTLSHIQTFVKYAGNHEVFIVLSNNFSETIAPLKAMFSDLLPEDNIKVFCSLTQLVDIGSANSWRHLAMQEVYQDFIAMLKPDVFLHTSIFDALSEGVTGILNGNPGLNAITLYDLIPYRYASHYLADESMRNWYLKKLQLLKNADILLAISEASRLEAIELLNIAPERIVNISSAIGDHFKVCELSESRKAALREQYGLSERFVLYTGGIEFRKNNERLIEAYGQLPKSIRQTCQLVIVCNVDPAARERVLRIAKGAGLSPRELVLTGFVPEDDLVDLYNLATLFVFPAFHEGFGLPALEAMACGVPTLVSNRSSLPEVVGRADAQFDPFDPASIAEAIATTLENPERLAELSRHGLEQAKRFSWERTAKLTLEAFENAHRAHIEERTGQLNGVKAVPEWPLPKLAFVSPLPPSESGIADYSAELLPELARYYDIDVITPQESLSQHWLQANYPCHTPEWFAEHHQQYDRVLYQFGNSHFHSHMFGLLEKRPGTVVLHDFYLSGILNYLQQSGVAPGSFDEALYLAHGYPGISVVAREGYNEAHQRFPVNLAVIDHAQGLIVHSEHSRELATRFYGPGYGDDWASLPLLRAPKQLMDAQEARQQLGLPPDSQIVASFGFVAATKLNNELLDAWLATQENNPRAYLIFVGRNSLDASGQRLVQRIQGSSARQRIRITGFASVEDYNRWLAAADVTVQLRGGSRGETSAAVLDCLVAGKPLIYNAHGSAAELPEGVACRLPDIFTIEQLSAAIEQLLGNPQELADLGAAAIAYRERHAPAEIARRYAEMIEHYAREHGRANRRRLIQRLRALPGHAEQVPTALTELACVITQNTDQLHVPVCYLDISGLSAELSVAERQAIARLLLEKTSHWRIELIERDENGDYFLACVKACEILDIPARADLPLLTRAGDAWLHLEQAVAPARQYARLRRTGTLRRADLSLITPAALSEWLMGNTVAVVQEDSLELSA</sequence>
<dbReference type="InterPro" id="IPR001296">
    <property type="entry name" value="Glyco_trans_1"/>
</dbReference>
<dbReference type="PANTHER" id="PTHR46401:SF2">
    <property type="entry name" value="GLYCOSYLTRANSFERASE WBBK-RELATED"/>
    <property type="match status" value="1"/>
</dbReference>
<name>A0ABZ2FTH9_9PSED</name>
<dbReference type="GO" id="GO:0016757">
    <property type="term" value="F:glycosyltransferase activity"/>
    <property type="evidence" value="ECO:0007669"/>
    <property type="project" value="UniProtKB-KW"/>
</dbReference>
<feature type="domain" description="Glycosyl transferase family 1" evidence="2">
    <location>
        <begin position="621"/>
        <end position="791"/>
    </location>
</feature>
<dbReference type="Pfam" id="PF00534">
    <property type="entry name" value="Glycos_transf_1"/>
    <property type="match status" value="2"/>
</dbReference>
<dbReference type="CDD" id="cd03809">
    <property type="entry name" value="GT4_MtfB-like"/>
    <property type="match status" value="1"/>
</dbReference>